<dbReference type="InterPro" id="IPR005756">
    <property type="entry name" value="Ribosomal_uL24_euk/arc"/>
</dbReference>
<organism evidence="5 6">
    <name type="scientific">Vairimorpha apis BRL 01</name>
    <dbReference type="NCBI Taxonomy" id="1037528"/>
    <lineage>
        <taxon>Eukaryota</taxon>
        <taxon>Fungi</taxon>
        <taxon>Fungi incertae sedis</taxon>
        <taxon>Microsporidia</taxon>
        <taxon>Nosematidae</taxon>
        <taxon>Vairimorpha</taxon>
    </lineage>
</organism>
<evidence type="ECO:0000259" key="4">
    <source>
        <dbReference type="SMART" id="SM00739"/>
    </source>
</evidence>
<dbReference type="InterPro" id="IPR005824">
    <property type="entry name" value="KOW"/>
</dbReference>
<evidence type="ECO:0000256" key="1">
    <source>
        <dbReference type="ARBA" id="ARBA00010618"/>
    </source>
</evidence>
<sequence>MLAGKHTKSSLRRKQRKSMFTAVGKDRIKRMSAHLSEELRLEYGFRAFPVAVGDIVRVHSGIYKDKEGQILDVKLNDYRITVEGCLEENEEKESVPSLLHPCNVTIIKFNMDDNRAQQLEKKKQARNDYYERIQSRK</sequence>
<comment type="similarity">
    <text evidence="1">Belongs to the universal ribosomal protein uL24 family.</text>
</comment>
<dbReference type="InterPro" id="IPR008991">
    <property type="entry name" value="Translation_prot_SH3-like_sf"/>
</dbReference>
<dbReference type="Proteomes" id="UP000053780">
    <property type="component" value="Unassembled WGS sequence"/>
</dbReference>
<dbReference type="EMBL" id="KE647154">
    <property type="protein sequence ID" value="EQB61303.1"/>
    <property type="molecule type" value="Genomic_DNA"/>
</dbReference>
<evidence type="ECO:0000313" key="6">
    <source>
        <dbReference type="Proteomes" id="UP000053780"/>
    </source>
</evidence>
<evidence type="ECO:0000256" key="2">
    <source>
        <dbReference type="ARBA" id="ARBA00022980"/>
    </source>
</evidence>
<keyword evidence="3" id="KW-0687">Ribonucleoprotein</keyword>
<evidence type="ECO:0000256" key="3">
    <source>
        <dbReference type="ARBA" id="ARBA00023274"/>
    </source>
</evidence>
<accession>T0LA82</accession>
<dbReference type="HOGENOM" id="CLU_093240_2_1_1"/>
<keyword evidence="6" id="KW-1185">Reference proteome</keyword>
<dbReference type="NCBIfam" id="TIGR01080">
    <property type="entry name" value="rplX_A_E"/>
    <property type="match status" value="1"/>
</dbReference>
<dbReference type="SMART" id="SM00739">
    <property type="entry name" value="KOW"/>
    <property type="match status" value="1"/>
</dbReference>
<dbReference type="PANTHER" id="PTHR11143">
    <property type="entry name" value="60S RIBOSOMAL PROTEIN L26 FAMILY MEMBER"/>
    <property type="match status" value="1"/>
</dbReference>
<evidence type="ECO:0000313" key="5">
    <source>
        <dbReference type="EMBL" id="EQB61303.1"/>
    </source>
</evidence>
<dbReference type="GO" id="GO:0003735">
    <property type="term" value="F:structural constituent of ribosome"/>
    <property type="evidence" value="ECO:0007669"/>
    <property type="project" value="InterPro"/>
</dbReference>
<feature type="domain" description="KOW" evidence="4">
    <location>
        <begin position="49"/>
        <end position="76"/>
    </location>
</feature>
<dbReference type="Gene3D" id="2.30.30.30">
    <property type="match status" value="1"/>
</dbReference>
<protein>
    <submittedName>
        <fullName evidence="5">50s ribosomal protein l24p</fullName>
    </submittedName>
</protein>
<gene>
    <name evidence="5" type="ORF">NAPIS_ORF01115</name>
</gene>
<keyword evidence="2 5" id="KW-0689">Ribosomal protein</keyword>
<dbReference type="Pfam" id="PF16906">
    <property type="entry name" value="Ribosomal_L26"/>
    <property type="match status" value="1"/>
</dbReference>
<name>T0LA82_9MICR</name>
<dbReference type="OrthoDB" id="1688503at2759"/>
<proteinExistence type="inferred from homology"/>
<dbReference type="CDD" id="cd06089">
    <property type="entry name" value="KOW_RPL26"/>
    <property type="match status" value="1"/>
</dbReference>
<dbReference type="AlphaFoldDB" id="T0LA82"/>
<dbReference type="InterPro" id="IPR014722">
    <property type="entry name" value="Rib_uL2_dom2"/>
</dbReference>
<dbReference type="GO" id="GO:0006412">
    <property type="term" value="P:translation"/>
    <property type="evidence" value="ECO:0007669"/>
    <property type="project" value="InterPro"/>
</dbReference>
<dbReference type="GO" id="GO:0003723">
    <property type="term" value="F:RNA binding"/>
    <property type="evidence" value="ECO:0007669"/>
    <property type="project" value="InterPro"/>
</dbReference>
<dbReference type="GO" id="GO:0015934">
    <property type="term" value="C:large ribosomal subunit"/>
    <property type="evidence" value="ECO:0007669"/>
    <property type="project" value="InterPro"/>
</dbReference>
<dbReference type="VEuPathDB" id="MicrosporidiaDB:NAPIS_ORF01115"/>
<dbReference type="InterPro" id="IPR041988">
    <property type="entry name" value="Ribosomal_uL24_KOW"/>
</dbReference>
<reference evidence="5 6" key="1">
    <citation type="journal article" date="2013" name="BMC Genomics">
        <title>Genome sequencing and comparative genomics of honey bee microsporidia, Nosema apis reveal novel insights into host-parasite interactions.</title>
        <authorList>
            <person name="Chen Yp."/>
            <person name="Pettis J.S."/>
            <person name="Zhao Y."/>
            <person name="Liu X."/>
            <person name="Tallon L.J."/>
            <person name="Sadzewicz L.D."/>
            <person name="Li R."/>
            <person name="Zheng H."/>
            <person name="Huang S."/>
            <person name="Zhang X."/>
            <person name="Hamilton M.C."/>
            <person name="Pernal S.F."/>
            <person name="Melathopoulos A.P."/>
            <person name="Yan X."/>
            <person name="Evans J.D."/>
        </authorList>
    </citation>
    <scope>NUCLEOTIDE SEQUENCE [LARGE SCALE GENOMIC DNA]</scope>
    <source>
        <strain evidence="5 6">BRL 01</strain>
    </source>
</reference>
<dbReference type="SUPFAM" id="SSF50104">
    <property type="entry name" value="Translation proteins SH3-like domain"/>
    <property type="match status" value="1"/>
</dbReference>
<dbReference type="Pfam" id="PF00467">
    <property type="entry name" value="KOW"/>
    <property type="match status" value="1"/>
</dbReference>